<dbReference type="InterPro" id="IPR045090">
    <property type="entry name" value="Pept_M3A_M3B"/>
</dbReference>
<evidence type="ECO:0000256" key="5">
    <source>
        <dbReference type="ARBA" id="ARBA00023049"/>
    </source>
</evidence>
<comment type="similarity">
    <text evidence="6">Belongs to the peptidase M3 family.</text>
</comment>
<dbReference type="eggNOG" id="COG1164">
    <property type="taxonomic scope" value="Bacteria"/>
</dbReference>
<dbReference type="OrthoDB" id="9762795at2"/>
<evidence type="ECO:0000259" key="7">
    <source>
        <dbReference type="Pfam" id="PF01432"/>
    </source>
</evidence>
<feature type="domain" description="Peptidase M3A/M3B catalytic" evidence="7">
    <location>
        <begin position="163"/>
        <end position="540"/>
    </location>
</feature>
<dbReference type="Proteomes" id="UP000003280">
    <property type="component" value="Unassembled WGS sequence"/>
</dbReference>
<evidence type="ECO:0000313" key="9">
    <source>
        <dbReference type="Proteomes" id="UP000003280"/>
    </source>
</evidence>
<gene>
    <name evidence="8" type="ORF">HMPREF9225_1938</name>
</gene>
<dbReference type="STRING" id="862517.HMPREF9225_1938"/>
<keyword evidence="9" id="KW-1185">Reference proteome</keyword>
<evidence type="ECO:0000256" key="6">
    <source>
        <dbReference type="RuleBase" id="RU003435"/>
    </source>
</evidence>
<name>E0NP49_9FIRM</name>
<evidence type="ECO:0000256" key="3">
    <source>
        <dbReference type="ARBA" id="ARBA00022801"/>
    </source>
</evidence>
<dbReference type="NCBIfam" id="TIGR02289">
    <property type="entry name" value="M3_not_pepF"/>
    <property type="match status" value="1"/>
</dbReference>
<keyword evidence="3 6" id="KW-0378">Hydrolase</keyword>
<evidence type="ECO:0000256" key="2">
    <source>
        <dbReference type="ARBA" id="ARBA00022723"/>
    </source>
</evidence>
<evidence type="ECO:0000313" key="8">
    <source>
        <dbReference type="EMBL" id="EFM24517.1"/>
    </source>
</evidence>
<dbReference type="Pfam" id="PF01432">
    <property type="entry name" value="Peptidase_M3"/>
    <property type="match status" value="1"/>
</dbReference>
<keyword evidence="1 6" id="KW-0645">Protease</keyword>
<dbReference type="GO" id="GO:0046872">
    <property type="term" value="F:metal ion binding"/>
    <property type="evidence" value="ECO:0007669"/>
    <property type="project" value="UniProtKB-UniRule"/>
</dbReference>
<dbReference type="HOGENOM" id="CLU_030403_1_0_9"/>
<dbReference type="RefSeq" id="WP_008902713.1">
    <property type="nucleotide sequence ID" value="NZ_GL397071.1"/>
</dbReference>
<dbReference type="GO" id="GO:0004222">
    <property type="term" value="F:metalloendopeptidase activity"/>
    <property type="evidence" value="ECO:0007669"/>
    <property type="project" value="InterPro"/>
</dbReference>
<organism evidence="8 9">
    <name type="scientific">Peptoniphilus duerdenii ATCC BAA-1640</name>
    <dbReference type="NCBI Taxonomy" id="862517"/>
    <lineage>
        <taxon>Bacteria</taxon>
        <taxon>Bacillati</taxon>
        <taxon>Bacillota</taxon>
        <taxon>Tissierellia</taxon>
        <taxon>Tissierellales</taxon>
        <taxon>Peptoniphilaceae</taxon>
        <taxon>Peptoniphilus</taxon>
    </lineage>
</organism>
<dbReference type="PANTHER" id="PTHR11804:SF28">
    <property type="entry name" value="OLIGOENDOPEPTIDASE F"/>
    <property type="match status" value="1"/>
</dbReference>
<protein>
    <submittedName>
        <fullName evidence="8">Oligoendopeptidase, M3 family</fullName>
        <ecNumber evidence="8">3.4.24.-</ecNumber>
    </submittedName>
</protein>
<keyword evidence="4 6" id="KW-0862">Zinc</keyword>
<dbReference type="GO" id="GO:0006518">
    <property type="term" value="P:peptide metabolic process"/>
    <property type="evidence" value="ECO:0007669"/>
    <property type="project" value="TreeGrafter"/>
</dbReference>
<dbReference type="MEROPS" id="M03.010"/>
<comment type="caution">
    <text evidence="8">The sequence shown here is derived from an EMBL/GenBank/DDBJ whole genome shotgun (WGS) entry which is preliminary data.</text>
</comment>
<dbReference type="CDD" id="cd09606">
    <property type="entry name" value="M3B_PepF"/>
    <property type="match status" value="1"/>
</dbReference>
<dbReference type="PANTHER" id="PTHR11804">
    <property type="entry name" value="PROTEASE M3 THIMET OLIGOPEPTIDASE-RELATED"/>
    <property type="match status" value="1"/>
</dbReference>
<dbReference type="EC" id="3.4.24.-" evidence="8"/>
<dbReference type="Gene3D" id="1.10.1370.30">
    <property type="match status" value="1"/>
</dbReference>
<dbReference type="InterPro" id="IPR001567">
    <property type="entry name" value="Pept_M3A_M3B_dom"/>
</dbReference>
<proteinExistence type="inferred from homology"/>
<evidence type="ECO:0000256" key="4">
    <source>
        <dbReference type="ARBA" id="ARBA00022833"/>
    </source>
</evidence>
<dbReference type="InterPro" id="IPR011976">
    <property type="entry name" value="Pept_M3B_oligopep-rel"/>
</dbReference>
<dbReference type="EMBL" id="AEEH01000053">
    <property type="protein sequence ID" value="EFM24517.1"/>
    <property type="molecule type" value="Genomic_DNA"/>
</dbReference>
<reference evidence="8 9" key="1">
    <citation type="submission" date="2010-07" db="EMBL/GenBank/DDBJ databases">
        <authorList>
            <person name="Muzny D."/>
            <person name="Qin X."/>
            <person name="Deng J."/>
            <person name="Jiang H."/>
            <person name="Liu Y."/>
            <person name="Qu J."/>
            <person name="Song X.-Z."/>
            <person name="Zhang L."/>
            <person name="Thornton R."/>
            <person name="Coyle M."/>
            <person name="Francisco L."/>
            <person name="Jackson L."/>
            <person name="Javaid M."/>
            <person name="Korchina V."/>
            <person name="Kovar C."/>
            <person name="Mata R."/>
            <person name="Mathew T."/>
            <person name="Ngo R."/>
            <person name="Nguyen L."/>
            <person name="Nguyen N."/>
            <person name="Okwuonu G."/>
            <person name="Ongeri F."/>
            <person name="Pham C."/>
            <person name="Simmons D."/>
            <person name="Wilczek-Boney K."/>
            <person name="Hale W."/>
            <person name="Jakkamsetti A."/>
            <person name="Pham P."/>
            <person name="Ruth R."/>
            <person name="San Lucas F."/>
            <person name="Warren J."/>
            <person name="Zhang J."/>
            <person name="Zhao Z."/>
            <person name="Zhou C."/>
            <person name="Zhu D."/>
            <person name="Lee S."/>
            <person name="Bess C."/>
            <person name="Blankenburg K."/>
            <person name="Forbes L."/>
            <person name="Fu Q."/>
            <person name="Gubbala S."/>
            <person name="Hirani K."/>
            <person name="Jayaseelan J.C."/>
            <person name="Lara F."/>
            <person name="Munidasa M."/>
            <person name="Palculict T."/>
            <person name="Patil S."/>
            <person name="Pu L.-L."/>
            <person name="Saada N."/>
            <person name="Tang L."/>
            <person name="Weissenberger G."/>
            <person name="Zhu Y."/>
            <person name="Hemphill L."/>
            <person name="Shang Y."/>
            <person name="Youmans B."/>
            <person name="Ayvaz T."/>
            <person name="Ross M."/>
            <person name="Santibanez J."/>
            <person name="Aqrawi P."/>
            <person name="Gross S."/>
            <person name="Joshi V."/>
            <person name="Fowler G."/>
            <person name="Nazareth L."/>
            <person name="Reid J."/>
            <person name="Worley K."/>
            <person name="Petrosino J."/>
            <person name="Highlander S."/>
            <person name="Gibbs R."/>
        </authorList>
    </citation>
    <scope>NUCLEOTIDE SEQUENCE [LARGE SCALE GENOMIC DNA]</scope>
    <source>
        <strain evidence="8 9">ATCC BAA-1640</strain>
    </source>
</reference>
<keyword evidence="2 6" id="KW-0479">Metal-binding</keyword>
<dbReference type="AlphaFoldDB" id="E0NP49"/>
<comment type="cofactor">
    <cofactor evidence="6">
        <name>Zn(2+)</name>
        <dbReference type="ChEBI" id="CHEBI:29105"/>
    </cofactor>
    <text evidence="6">Binds 1 zinc ion.</text>
</comment>
<dbReference type="SUPFAM" id="SSF55486">
    <property type="entry name" value="Metalloproteases ('zincins'), catalytic domain"/>
    <property type="match status" value="1"/>
</dbReference>
<keyword evidence="5 6" id="KW-0482">Metalloprotease</keyword>
<sequence>MKFNEMTYTRPDFEKSKKNYEELFKNFKDQTLEEQITTINEWNKLSDDFATNATLCSVRHSIDTRDEFYEKENEYFDEVGPLFSNLAVEANKTILSSKHLEDLKKHFGPHYFEILECSLVMKEEAIPFMQKENALVSKYNKLIASAKIDFDGKTNTLAQMGPYTQVADRKTRKEAHEAVTKFFEENEAEFDKIYDDLVKVRNEMAIALGYKNYVDLQYKFLYRTDYNSEDVKRYREYIYKNFTPLAVKLREKQAERIGLKDDFKYYDWGFSFKEGNPNPIGDPEFIVNQAIKMYHELSKETGEFIDVMTGMELMDLVAKPGKQAGGYCTDIANYKVPFIFSNFNGTQGDVEVVTHEAGHAFQVYSSRNMIVPEYRWPTYEACEIHSMSMEFLTWPWMELFFGEAVNRFKYSHLSGAIEFLPYGVTIDEFQHFVYENPEATPEERKKKYHEIEMKYRPNVDYADNEFLKKGTYWFRQGHVFNTPFYYIDYTLAQVCAFQFLIKSLENRDKAFDEYLTLCKAGGSESFFGLMKIGKLENPMVEGTLEKIIPKLEEILDSIKF</sequence>
<evidence type="ECO:0000256" key="1">
    <source>
        <dbReference type="ARBA" id="ARBA00022670"/>
    </source>
</evidence>
<accession>E0NP49</accession>
<dbReference type="GO" id="GO:0006508">
    <property type="term" value="P:proteolysis"/>
    <property type="evidence" value="ECO:0007669"/>
    <property type="project" value="UniProtKB-KW"/>
</dbReference>